<dbReference type="Proteomes" id="UP000790709">
    <property type="component" value="Unassembled WGS sequence"/>
</dbReference>
<protein>
    <submittedName>
        <fullName evidence="1">Uncharacterized protein</fullName>
    </submittedName>
</protein>
<gene>
    <name evidence="1" type="ORF">BV22DRAFT_1194281</name>
</gene>
<reference evidence="1" key="1">
    <citation type="journal article" date="2021" name="New Phytol.">
        <title>Evolutionary innovations through gain and loss of genes in the ectomycorrhizal Boletales.</title>
        <authorList>
            <person name="Wu G."/>
            <person name="Miyauchi S."/>
            <person name="Morin E."/>
            <person name="Kuo A."/>
            <person name="Drula E."/>
            <person name="Varga T."/>
            <person name="Kohler A."/>
            <person name="Feng B."/>
            <person name="Cao Y."/>
            <person name="Lipzen A."/>
            <person name="Daum C."/>
            <person name="Hundley H."/>
            <person name="Pangilinan J."/>
            <person name="Johnson J."/>
            <person name="Barry K."/>
            <person name="LaButti K."/>
            <person name="Ng V."/>
            <person name="Ahrendt S."/>
            <person name="Min B."/>
            <person name="Choi I.G."/>
            <person name="Park H."/>
            <person name="Plett J.M."/>
            <person name="Magnuson J."/>
            <person name="Spatafora J.W."/>
            <person name="Nagy L.G."/>
            <person name="Henrissat B."/>
            <person name="Grigoriev I.V."/>
            <person name="Yang Z.L."/>
            <person name="Xu J."/>
            <person name="Martin F.M."/>
        </authorList>
    </citation>
    <scope>NUCLEOTIDE SEQUENCE</scope>
    <source>
        <strain evidence="1">KUC20120723A-06</strain>
    </source>
</reference>
<comment type="caution">
    <text evidence="1">The sequence shown here is derived from an EMBL/GenBank/DDBJ whole genome shotgun (WGS) entry which is preliminary data.</text>
</comment>
<evidence type="ECO:0000313" key="1">
    <source>
        <dbReference type="EMBL" id="KAH7926612.1"/>
    </source>
</evidence>
<evidence type="ECO:0000313" key="2">
    <source>
        <dbReference type="Proteomes" id="UP000790709"/>
    </source>
</evidence>
<dbReference type="EMBL" id="MU266380">
    <property type="protein sequence ID" value="KAH7926612.1"/>
    <property type="molecule type" value="Genomic_DNA"/>
</dbReference>
<proteinExistence type="predicted"/>
<sequence length="829" mass="88405">MGDSEQDQVKSWLHDENHIILVTVSSIALAIASLIVWRTKHNLLPDQDRRRDRDGQHSFLASALHIVSLAPGEYDMTRSLASKAVSEDPLPSGVPADQKDPKGPRSKERRRRGKDPYKELLKGGKKTKALLKVAKPGGYEGDSADSHRSVSPFTEMDSKSSASYNETIPSTSRSPSPAARHSQTVDSLRIDTPTAPCIGMSSSNAQSEDHLSSVSTPGLLVPSTSAPSCIVLENVPPEPTELLRSSRSEVSYTHDGGTATSRSSEVIPGPSASSSTSKGSQTDRTVREVTMPTTQTCPADSCTDPSSHSNVYTSATNLQSSQSMPPQIPGYTSSSPSLSASDSRRASTSTVTQAHATWDWEGQAQIHGDPTVYHKPPRFRSKPRIPENGGCSGSGSPMSASMSYNVPFTTVSGPSFPSSSASAPSARVPSSSSATLSAKDDLPPVFTFPTLNPLPPPSTSHPSPSVDGKHNASRANGRGASKNNPTPTPSRGHTPPPSVSAQTQLASMRGALEAARLREEKVRQDAERYAKECEELRWRWGEDTAAWRRKEAELQAQVHHLMQQLQTYAALLASLPQSSPFPNLASPQSYGPGPFAPSPTASPSPRSPSLNPAHAPAHVQQILGSTPMLASMYPHHGQNPFLAFPHPNPHLNPLFFRTDGSGSSTGSVSPIHDIPRGRQRTRQNGAGGEWTDGSAGEGDEECDEDEDDVFSNNILADAILKRPESIRVRVPRKTPSRTSTRSDTSASASTGTQFGFGPGAGSRGSSVTEEAEVGVLREEKPELEKELAVVSDEQADRSADELDTPTPNGTSSEDTTPVNDNVDSSRSTE</sequence>
<accession>A0ACB8BP14</accession>
<keyword evidence="2" id="KW-1185">Reference proteome</keyword>
<organism evidence="1 2">
    <name type="scientific">Leucogyrophana mollusca</name>
    <dbReference type="NCBI Taxonomy" id="85980"/>
    <lineage>
        <taxon>Eukaryota</taxon>
        <taxon>Fungi</taxon>
        <taxon>Dikarya</taxon>
        <taxon>Basidiomycota</taxon>
        <taxon>Agaricomycotina</taxon>
        <taxon>Agaricomycetes</taxon>
        <taxon>Agaricomycetidae</taxon>
        <taxon>Boletales</taxon>
        <taxon>Boletales incertae sedis</taxon>
        <taxon>Leucogyrophana</taxon>
    </lineage>
</organism>
<name>A0ACB8BP14_9AGAM</name>